<organism evidence="1 2">
    <name type="scientific">Clonostachys rosea f. rosea IK726</name>
    <dbReference type="NCBI Taxonomy" id="1349383"/>
    <lineage>
        <taxon>Eukaryota</taxon>
        <taxon>Fungi</taxon>
        <taxon>Dikarya</taxon>
        <taxon>Ascomycota</taxon>
        <taxon>Pezizomycotina</taxon>
        <taxon>Sordariomycetes</taxon>
        <taxon>Hypocreomycetidae</taxon>
        <taxon>Hypocreales</taxon>
        <taxon>Bionectriaceae</taxon>
        <taxon>Clonostachys</taxon>
    </lineage>
</organism>
<keyword evidence="2" id="KW-1185">Reference proteome</keyword>
<comment type="caution">
    <text evidence="1">The sequence shown here is derived from an EMBL/GenBank/DDBJ whole genome shotgun (WGS) entry which is preliminary data.</text>
</comment>
<sequence length="694" mass="79341">MDINSILTFRESWPVSSSLESDDLYKELRRVDLFDQILCAYHSRLEEGWGKWGGFFRDSTKHRPLFLSVEAEDAAVYAYLLQALPMYTRRDEEDPEADWNKFAKDFVAEVTEPGAMRHPTDYRPIELILMGRCLAVRGWCSRHEEFLRRRENHLQRGKIRPLNILDLPMDILEDVFDNFQHQPKSGAVDWEQKQHKARDRKVRLETMRSARLVCRAFSKLASPLLCPILHLRIDQQSIDRVQKIVSNPLISAGVRGVRLALSYCPSEIALDESRFLGIVRREVGDLYDHCCHVFNNDDDHRMVAARNGFETIKEAMAMCRETATWKSALTTGLRFRSVSRYVEALRRGFQGYRDLHDEQAGLLRHGVFTSTLASLLASLQRPIALNLFFDDAEILPYADANGVQGAPETKRTPTIFVNPDSLTEWIRKAHSRHFDGDIEFESARFLCELPIALQKEGVSVSRFSLNDMTHVRSVAPLDPRMYRPTFGPQTDWTNLSSFCENLKSFELLSWGASSLTDLGEGDIHIVESYLRTMLSNSSLVDVDITLAFLKTYRPAPPDLEDGSTPQRELYHIQSSIFTSPWPRIRKVWIECFAIPEAELRRFCQNLGDEVVHFFMGNVNITDGSWGDILDILRGKLAARVQMKRCTVRIPSLDGGGAVNLIGTQEMGRIAEMYVTGEVKESPWDSVKAGLIFRQ</sequence>
<dbReference type="Proteomes" id="UP000836387">
    <property type="component" value="Unassembled WGS sequence"/>
</dbReference>
<reference evidence="1" key="1">
    <citation type="submission" date="2020-04" db="EMBL/GenBank/DDBJ databases">
        <authorList>
            <person name="Broberg M."/>
        </authorList>
    </citation>
    <scope>NUCLEOTIDE SEQUENCE</scope>
</reference>
<reference evidence="1" key="2">
    <citation type="submission" date="2021-10" db="EMBL/GenBank/DDBJ databases">
        <authorList>
            <person name="Piombo E."/>
        </authorList>
    </citation>
    <scope>NUCLEOTIDE SEQUENCE</scope>
</reference>
<dbReference type="EMBL" id="CADEHS020000011">
    <property type="protein sequence ID" value="CAG9947288.1"/>
    <property type="molecule type" value="Genomic_DNA"/>
</dbReference>
<accession>A0ACA9U2A9</accession>
<proteinExistence type="predicted"/>
<name>A0ACA9U2A9_BIOOC</name>
<evidence type="ECO:0000313" key="1">
    <source>
        <dbReference type="EMBL" id="CAG9947288.1"/>
    </source>
</evidence>
<gene>
    <name evidence="1" type="ORF">CRV2_00013401</name>
</gene>
<protein>
    <submittedName>
        <fullName evidence="1">Uncharacterized protein</fullName>
    </submittedName>
</protein>
<evidence type="ECO:0000313" key="2">
    <source>
        <dbReference type="Proteomes" id="UP000836387"/>
    </source>
</evidence>